<name>A0A9N9E308_9GLOM</name>
<comment type="caution">
    <text evidence="2">The sequence shown here is derived from an EMBL/GenBank/DDBJ whole genome shotgun (WGS) entry which is preliminary data.</text>
</comment>
<sequence length="214" mass="24472">SENNNTKSVSDRGSVASAETVPSPPPRKRPRYQKPRLASIRALCREGMLERIQALGKIAAQRKRQFTYKASTPTDEQLREAYTSFSMCDNRPKQYTEAARLHELVTKSALTVRKQASVLRMGVGTWKTCKKQVARMAEVVKYCGIDLDEEIPPKTFWRVAPVKLYTVIFAYLRKCLQDRTVASIDDEFDMYKTTNSSDEEEEEKKPYFKTSGRG</sequence>
<feature type="non-terminal residue" evidence="2">
    <location>
        <position position="1"/>
    </location>
</feature>
<evidence type="ECO:0000313" key="3">
    <source>
        <dbReference type="Proteomes" id="UP000789572"/>
    </source>
</evidence>
<feature type="region of interest" description="Disordered" evidence="1">
    <location>
        <begin position="1"/>
        <end position="33"/>
    </location>
</feature>
<dbReference type="AlphaFoldDB" id="A0A9N9E308"/>
<keyword evidence="3" id="KW-1185">Reference proteome</keyword>
<protein>
    <submittedName>
        <fullName evidence="2">1802_t:CDS:1</fullName>
    </submittedName>
</protein>
<organism evidence="2 3">
    <name type="scientific">Paraglomus occultum</name>
    <dbReference type="NCBI Taxonomy" id="144539"/>
    <lineage>
        <taxon>Eukaryota</taxon>
        <taxon>Fungi</taxon>
        <taxon>Fungi incertae sedis</taxon>
        <taxon>Mucoromycota</taxon>
        <taxon>Glomeromycotina</taxon>
        <taxon>Glomeromycetes</taxon>
        <taxon>Paraglomerales</taxon>
        <taxon>Paraglomeraceae</taxon>
        <taxon>Paraglomus</taxon>
    </lineage>
</organism>
<evidence type="ECO:0000256" key="1">
    <source>
        <dbReference type="SAM" id="MobiDB-lite"/>
    </source>
</evidence>
<proteinExistence type="predicted"/>
<feature type="region of interest" description="Disordered" evidence="1">
    <location>
        <begin position="192"/>
        <end position="214"/>
    </location>
</feature>
<dbReference type="EMBL" id="CAJVPJ010004894">
    <property type="protein sequence ID" value="CAG8656538.1"/>
    <property type="molecule type" value="Genomic_DNA"/>
</dbReference>
<dbReference type="OrthoDB" id="10430823at2759"/>
<accession>A0A9N9E308</accession>
<reference evidence="2" key="1">
    <citation type="submission" date="2021-06" db="EMBL/GenBank/DDBJ databases">
        <authorList>
            <person name="Kallberg Y."/>
            <person name="Tangrot J."/>
            <person name="Rosling A."/>
        </authorList>
    </citation>
    <scope>NUCLEOTIDE SEQUENCE</scope>
    <source>
        <strain evidence="2">IA702</strain>
    </source>
</reference>
<dbReference type="Proteomes" id="UP000789572">
    <property type="component" value="Unassembled WGS sequence"/>
</dbReference>
<evidence type="ECO:0000313" key="2">
    <source>
        <dbReference type="EMBL" id="CAG8656538.1"/>
    </source>
</evidence>
<gene>
    <name evidence="2" type="ORF">POCULU_LOCUS10231</name>
</gene>